<reference evidence="2 3" key="1">
    <citation type="submission" date="2014-04" db="EMBL/GenBank/DDBJ databases">
        <title>Evolutionary Origins and Diversification of the Mycorrhizal Mutualists.</title>
        <authorList>
            <consortium name="DOE Joint Genome Institute"/>
            <consortium name="Mycorrhizal Genomics Consortium"/>
            <person name="Kohler A."/>
            <person name="Kuo A."/>
            <person name="Nagy L.G."/>
            <person name="Floudas D."/>
            <person name="Copeland A."/>
            <person name="Barry K.W."/>
            <person name="Cichocki N."/>
            <person name="Veneault-Fourrey C."/>
            <person name="LaButti K."/>
            <person name="Lindquist E.A."/>
            <person name="Lipzen A."/>
            <person name="Lundell T."/>
            <person name="Morin E."/>
            <person name="Murat C."/>
            <person name="Riley R."/>
            <person name="Ohm R."/>
            <person name="Sun H."/>
            <person name="Tunlid A."/>
            <person name="Henrissat B."/>
            <person name="Grigoriev I.V."/>
            <person name="Hibbett D.S."/>
            <person name="Martin F."/>
        </authorList>
    </citation>
    <scope>NUCLEOTIDE SEQUENCE [LARGE SCALE GENOMIC DNA]</scope>
    <source>
        <strain evidence="2 3">FD-317 M1</strain>
    </source>
</reference>
<dbReference type="OrthoDB" id="2917705at2759"/>
<dbReference type="GO" id="GO:0007166">
    <property type="term" value="P:cell surface receptor signaling pathway"/>
    <property type="evidence" value="ECO:0007669"/>
    <property type="project" value="InterPro"/>
</dbReference>
<dbReference type="InterPro" id="IPR036537">
    <property type="entry name" value="Adaptor_Cbl_N_dom_sf"/>
</dbReference>
<feature type="compositionally biased region" description="Polar residues" evidence="1">
    <location>
        <begin position="40"/>
        <end position="49"/>
    </location>
</feature>
<dbReference type="Gene3D" id="1.20.930.20">
    <property type="entry name" value="Adaptor protein Cbl, N-terminal domain"/>
    <property type="match status" value="1"/>
</dbReference>
<evidence type="ECO:0000313" key="3">
    <source>
        <dbReference type="Proteomes" id="UP000053593"/>
    </source>
</evidence>
<keyword evidence="3" id="KW-1185">Reference proteome</keyword>
<sequence>MRKTAVKVKNFFEEKKSKKALLTGNVASAAAASDSGTASQVPSTYQSDTGPEPGVGVTSQSRSASLAQPAELETELQISSTKQSGLGSGAVVDTFETVLGVLKEVSAPFTPLQAAVGSIIECIHIYKKVAGNTEALQALAKDLISCTKLMHEHLNRDDMDVSEWMIIQDLANKLDGINKRVKNQMHSGNFKKVVQKDQVADRIESFKREIQDAYQECQVKSG</sequence>
<organism evidence="2 3">
    <name type="scientific">Collybiopsis luxurians FD-317 M1</name>
    <dbReference type="NCBI Taxonomy" id="944289"/>
    <lineage>
        <taxon>Eukaryota</taxon>
        <taxon>Fungi</taxon>
        <taxon>Dikarya</taxon>
        <taxon>Basidiomycota</taxon>
        <taxon>Agaricomycotina</taxon>
        <taxon>Agaricomycetes</taxon>
        <taxon>Agaricomycetidae</taxon>
        <taxon>Agaricales</taxon>
        <taxon>Marasmiineae</taxon>
        <taxon>Omphalotaceae</taxon>
        <taxon>Collybiopsis</taxon>
        <taxon>Collybiopsis luxurians</taxon>
    </lineage>
</organism>
<proteinExistence type="predicted"/>
<evidence type="ECO:0000313" key="2">
    <source>
        <dbReference type="EMBL" id="KIK59175.1"/>
    </source>
</evidence>
<dbReference type="InterPro" id="IPR059179">
    <property type="entry name" value="MLKL-like_MCAfunc"/>
</dbReference>
<dbReference type="CDD" id="cd21037">
    <property type="entry name" value="MLKL_NTD"/>
    <property type="match status" value="1"/>
</dbReference>
<dbReference type="HOGENOM" id="CLU_108576_0_0_1"/>
<name>A0A0D0B6V0_9AGAR</name>
<feature type="compositionally biased region" description="Polar residues" evidence="1">
    <location>
        <begin position="57"/>
        <end position="66"/>
    </location>
</feature>
<dbReference type="EMBL" id="KN834781">
    <property type="protein sequence ID" value="KIK59175.1"/>
    <property type="molecule type" value="Genomic_DNA"/>
</dbReference>
<feature type="compositionally biased region" description="Low complexity" evidence="1">
    <location>
        <begin position="29"/>
        <end position="39"/>
    </location>
</feature>
<dbReference type="AlphaFoldDB" id="A0A0D0B6V0"/>
<protein>
    <submittedName>
        <fullName evidence="2">Uncharacterized protein</fullName>
    </submittedName>
</protein>
<evidence type="ECO:0000256" key="1">
    <source>
        <dbReference type="SAM" id="MobiDB-lite"/>
    </source>
</evidence>
<dbReference type="Proteomes" id="UP000053593">
    <property type="component" value="Unassembled WGS sequence"/>
</dbReference>
<gene>
    <name evidence="2" type="ORF">GYMLUDRAFT_245596</name>
</gene>
<feature type="region of interest" description="Disordered" evidence="1">
    <location>
        <begin position="29"/>
        <end position="66"/>
    </location>
</feature>
<accession>A0A0D0B6V0</accession>